<dbReference type="Proteomes" id="UP000027153">
    <property type="component" value="Unassembled WGS sequence"/>
</dbReference>
<gene>
    <name evidence="1" type="ORF">ANME2D_00146</name>
</gene>
<evidence type="ECO:0000313" key="2">
    <source>
        <dbReference type="Proteomes" id="UP000027153"/>
    </source>
</evidence>
<dbReference type="AlphaFoldDB" id="A0A062V6Z9"/>
<keyword evidence="2" id="KW-1185">Reference proteome</keyword>
<evidence type="ECO:0000313" key="1">
    <source>
        <dbReference type="EMBL" id="KCZ73087.1"/>
    </source>
</evidence>
<name>A0A062V6Z9_9EURY</name>
<comment type="caution">
    <text evidence="1">The sequence shown here is derived from an EMBL/GenBank/DDBJ whole genome shotgun (WGS) entry which is preliminary data.</text>
</comment>
<reference evidence="1 2" key="1">
    <citation type="journal article" date="2013" name="Nature">
        <title>Anaerobic oxidation of methane coupled to nitrate reduction in a novel archaeal lineage.</title>
        <authorList>
            <person name="Haroon M.F."/>
            <person name="Hu S."/>
            <person name="Shi Y."/>
            <person name="Imelfort M."/>
            <person name="Keller J."/>
            <person name="Hugenholtz P."/>
            <person name="Yuan Z."/>
            <person name="Tyson G.W."/>
        </authorList>
    </citation>
    <scope>NUCLEOTIDE SEQUENCE [LARGE SCALE GENOMIC DNA]</scope>
    <source>
        <strain evidence="1 2">ANME-2d</strain>
    </source>
</reference>
<dbReference type="EMBL" id="JMIY01000001">
    <property type="protein sequence ID" value="KCZ73087.1"/>
    <property type="molecule type" value="Genomic_DNA"/>
</dbReference>
<organism evidence="1 2">
    <name type="scientific">Candidatus Methanoperedens nitratireducens</name>
    <dbReference type="NCBI Taxonomy" id="1392998"/>
    <lineage>
        <taxon>Archaea</taxon>
        <taxon>Methanobacteriati</taxon>
        <taxon>Methanobacteriota</taxon>
        <taxon>Stenosarchaea group</taxon>
        <taxon>Methanomicrobia</taxon>
        <taxon>Methanosarcinales</taxon>
        <taxon>ANME-2 cluster</taxon>
        <taxon>Candidatus Methanoperedentaceae</taxon>
        <taxon>Candidatus Methanoperedens</taxon>
    </lineage>
</organism>
<accession>A0A062V6Z9</accession>
<proteinExistence type="predicted"/>
<dbReference type="RefSeq" id="WP_048088280.1">
    <property type="nucleotide sequence ID" value="NZ_JMIY01000001.1"/>
</dbReference>
<protein>
    <submittedName>
        <fullName evidence="1">Uncharacterized protein</fullName>
    </submittedName>
</protein>
<sequence length="150" mass="16848">MKKVARKKLIITALAVLAVFVIIILALFAPLQRTPVVLIVSSVGIGEAENDTEMESIKVGGTFWNEEDMTAKNLTATVIFTDAAHNKVVRKVVKEGVDLLPNKGLIVEFDSEYLREKTIPKTEVNVTIQFDWMEDGQLKTLQRDMEKEMK</sequence>
<dbReference type="OrthoDB" id="380240at2157"/>